<dbReference type="InterPro" id="IPR036047">
    <property type="entry name" value="F-box-like_dom_sf"/>
</dbReference>
<feature type="domain" description="F-box" evidence="1">
    <location>
        <begin position="27"/>
        <end position="73"/>
    </location>
</feature>
<dbReference type="Proteomes" id="UP000772434">
    <property type="component" value="Unassembled WGS sequence"/>
</dbReference>
<proteinExistence type="predicted"/>
<dbReference type="OrthoDB" id="3034442at2759"/>
<dbReference type="SMART" id="SM00256">
    <property type="entry name" value="FBOX"/>
    <property type="match status" value="1"/>
</dbReference>
<dbReference type="SUPFAM" id="SSF81383">
    <property type="entry name" value="F-box domain"/>
    <property type="match status" value="1"/>
</dbReference>
<evidence type="ECO:0000259" key="1">
    <source>
        <dbReference type="PROSITE" id="PS50181"/>
    </source>
</evidence>
<evidence type="ECO:0000313" key="2">
    <source>
        <dbReference type="EMBL" id="KAF9077762.1"/>
    </source>
</evidence>
<sequence>MNAPPTLQPLLDQDRRKYTNIHTMTTSSSFIDLPDDVLFNIFRFLRPPDILTVRKTCKRLEAATLEPHVWTTAYRTCNNDFLPVVSSPSQMVTSDLERLLLHTCQLETLWGNPAAPECFFKKNQHT</sequence>
<evidence type="ECO:0000313" key="3">
    <source>
        <dbReference type="Proteomes" id="UP000772434"/>
    </source>
</evidence>
<protein>
    <recommendedName>
        <fullName evidence="1">F-box domain-containing protein</fullName>
    </recommendedName>
</protein>
<dbReference type="Pfam" id="PF12937">
    <property type="entry name" value="F-box-like"/>
    <property type="match status" value="1"/>
</dbReference>
<dbReference type="Gene3D" id="1.20.1280.50">
    <property type="match status" value="1"/>
</dbReference>
<accession>A0A9P5UFY2</accession>
<gene>
    <name evidence="2" type="ORF">BDP27DRAFT_488808</name>
</gene>
<dbReference type="AlphaFoldDB" id="A0A9P5UFY2"/>
<reference evidence="2" key="1">
    <citation type="submission" date="2020-11" db="EMBL/GenBank/DDBJ databases">
        <authorList>
            <consortium name="DOE Joint Genome Institute"/>
            <person name="Ahrendt S."/>
            <person name="Riley R."/>
            <person name="Andreopoulos W."/>
            <person name="Labutti K."/>
            <person name="Pangilinan J."/>
            <person name="Ruiz-Duenas F.J."/>
            <person name="Barrasa J.M."/>
            <person name="Sanchez-Garcia M."/>
            <person name="Camarero S."/>
            <person name="Miyauchi S."/>
            <person name="Serrano A."/>
            <person name="Linde D."/>
            <person name="Babiker R."/>
            <person name="Drula E."/>
            <person name="Ayuso-Fernandez I."/>
            <person name="Pacheco R."/>
            <person name="Padilla G."/>
            <person name="Ferreira P."/>
            <person name="Barriuso J."/>
            <person name="Kellner H."/>
            <person name="Castanera R."/>
            <person name="Alfaro M."/>
            <person name="Ramirez L."/>
            <person name="Pisabarro A.G."/>
            <person name="Kuo A."/>
            <person name="Tritt A."/>
            <person name="Lipzen A."/>
            <person name="He G."/>
            <person name="Yan M."/>
            <person name="Ng V."/>
            <person name="Cullen D."/>
            <person name="Martin F."/>
            <person name="Rosso M.-N."/>
            <person name="Henrissat B."/>
            <person name="Hibbett D."/>
            <person name="Martinez A.T."/>
            <person name="Grigoriev I.V."/>
        </authorList>
    </citation>
    <scope>NUCLEOTIDE SEQUENCE</scope>
    <source>
        <strain evidence="2">AH 40177</strain>
    </source>
</reference>
<keyword evidence="3" id="KW-1185">Reference proteome</keyword>
<organism evidence="2 3">
    <name type="scientific">Rhodocollybia butyracea</name>
    <dbReference type="NCBI Taxonomy" id="206335"/>
    <lineage>
        <taxon>Eukaryota</taxon>
        <taxon>Fungi</taxon>
        <taxon>Dikarya</taxon>
        <taxon>Basidiomycota</taxon>
        <taxon>Agaricomycotina</taxon>
        <taxon>Agaricomycetes</taxon>
        <taxon>Agaricomycetidae</taxon>
        <taxon>Agaricales</taxon>
        <taxon>Marasmiineae</taxon>
        <taxon>Omphalotaceae</taxon>
        <taxon>Rhodocollybia</taxon>
    </lineage>
</organism>
<dbReference type="EMBL" id="JADNRY010000003">
    <property type="protein sequence ID" value="KAF9077762.1"/>
    <property type="molecule type" value="Genomic_DNA"/>
</dbReference>
<comment type="caution">
    <text evidence="2">The sequence shown here is derived from an EMBL/GenBank/DDBJ whole genome shotgun (WGS) entry which is preliminary data.</text>
</comment>
<dbReference type="InterPro" id="IPR001810">
    <property type="entry name" value="F-box_dom"/>
</dbReference>
<name>A0A9P5UFY2_9AGAR</name>
<dbReference type="PROSITE" id="PS50181">
    <property type="entry name" value="FBOX"/>
    <property type="match status" value="1"/>
</dbReference>